<evidence type="ECO:0000256" key="2">
    <source>
        <dbReference type="ARBA" id="ARBA00023125"/>
    </source>
</evidence>
<dbReference type="AlphaFoldDB" id="A0A7L4YK73"/>
<dbReference type="Gene3D" id="1.10.357.10">
    <property type="entry name" value="Tetracycline Repressor, domain 2"/>
    <property type="match status" value="1"/>
</dbReference>
<dbReference type="InterPro" id="IPR001647">
    <property type="entry name" value="HTH_TetR"/>
</dbReference>
<dbReference type="PANTHER" id="PTHR30055:SF151">
    <property type="entry name" value="TRANSCRIPTIONAL REGULATORY PROTEIN"/>
    <property type="match status" value="1"/>
</dbReference>
<dbReference type="Proteomes" id="UP000463857">
    <property type="component" value="Chromosome"/>
</dbReference>
<protein>
    <submittedName>
        <fullName evidence="6">TetR family transcriptional regulator</fullName>
    </submittedName>
</protein>
<dbReference type="PANTHER" id="PTHR30055">
    <property type="entry name" value="HTH-TYPE TRANSCRIPTIONAL REGULATOR RUTR"/>
    <property type="match status" value="1"/>
</dbReference>
<reference evidence="6 7" key="1">
    <citation type="journal article" date="2018" name="Int. J. Syst. Evol. Microbiol.">
        <title>Epidermidibacterium keratini gen. nov., sp. nov., a member of the family Sporichthyaceae, isolated from keratin epidermis.</title>
        <authorList>
            <person name="Lee D.G."/>
            <person name="Trujillo M.E."/>
            <person name="Kang S."/>
            <person name="Nam J.J."/>
            <person name="Kim Y.J."/>
        </authorList>
    </citation>
    <scope>NUCLEOTIDE SEQUENCE [LARGE SCALE GENOMIC DNA]</scope>
    <source>
        <strain evidence="6 7">EPI-7</strain>
    </source>
</reference>
<dbReference type="InterPro" id="IPR009057">
    <property type="entry name" value="Homeodomain-like_sf"/>
</dbReference>
<proteinExistence type="predicted"/>
<dbReference type="OrthoDB" id="9795011at2"/>
<feature type="domain" description="HTH tetR-type" evidence="5">
    <location>
        <begin position="12"/>
        <end position="72"/>
    </location>
</feature>
<organism evidence="6 7">
    <name type="scientific">Epidermidibacterium keratini</name>
    <dbReference type="NCBI Taxonomy" id="1891644"/>
    <lineage>
        <taxon>Bacteria</taxon>
        <taxon>Bacillati</taxon>
        <taxon>Actinomycetota</taxon>
        <taxon>Actinomycetes</taxon>
        <taxon>Sporichthyales</taxon>
        <taxon>Sporichthyaceae</taxon>
        <taxon>Epidermidibacterium</taxon>
    </lineage>
</organism>
<feature type="DNA-binding region" description="H-T-H motif" evidence="4">
    <location>
        <begin position="35"/>
        <end position="54"/>
    </location>
</feature>
<dbReference type="InterPro" id="IPR036271">
    <property type="entry name" value="Tet_transcr_reg_TetR-rel_C_sf"/>
</dbReference>
<keyword evidence="3" id="KW-0804">Transcription</keyword>
<dbReference type="KEGG" id="eke:EK0264_02350"/>
<evidence type="ECO:0000256" key="4">
    <source>
        <dbReference type="PROSITE-ProRule" id="PRU00335"/>
    </source>
</evidence>
<keyword evidence="7" id="KW-1185">Reference proteome</keyword>
<sequence length="200" mass="20882">MPASRGRGQSAGLTRAQIIEAAGDIVADAGAGALSMRTLATRLDVTPNALYAHVDSKDDVIDGVLDNVLGEVRRASPQAADPIAALERIMTSTYAVLVGHRDLVPSFLSRQGSRGPNALALGDIMNHLLGRIGAEDVDAARRVLVVHAIGSAAFATTGSEGRLAVSERVARQHFDLGLRWLLAGIVETAAKNETGGVTDR</sequence>
<evidence type="ECO:0000313" key="7">
    <source>
        <dbReference type="Proteomes" id="UP000463857"/>
    </source>
</evidence>
<dbReference type="SUPFAM" id="SSF46689">
    <property type="entry name" value="Homeodomain-like"/>
    <property type="match status" value="1"/>
</dbReference>
<evidence type="ECO:0000256" key="3">
    <source>
        <dbReference type="ARBA" id="ARBA00023163"/>
    </source>
</evidence>
<dbReference type="Pfam" id="PF00440">
    <property type="entry name" value="TetR_N"/>
    <property type="match status" value="1"/>
</dbReference>
<dbReference type="SUPFAM" id="SSF48498">
    <property type="entry name" value="Tetracyclin repressor-like, C-terminal domain"/>
    <property type="match status" value="1"/>
</dbReference>
<dbReference type="InParanoid" id="A0A7L4YK73"/>
<dbReference type="EMBL" id="CP047156">
    <property type="protein sequence ID" value="QHB99243.1"/>
    <property type="molecule type" value="Genomic_DNA"/>
</dbReference>
<dbReference type="InterPro" id="IPR050109">
    <property type="entry name" value="HTH-type_TetR-like_transc_reg"/>
</dbReference>
<name>A0A7L4YK73_9ACTN</name>
<gene>
    <name evidence="6" type="ORF">EK0264_02350</name>
</gene>
<keyword evidence="1" id="KW-0805">Transcription regulation</keyword>
<evidence type="ECO:0000256" key="1">
    <source>
        <dbReference type="ARBA" id="ARBA00023015"/>
    </source>
</evidence>
<dbReference type="GO" id="GO:0003700">
    <property type="term" value="F:DNA-binding transcription factor activity"/>
    <property type="evidence" value="ECO:0007669"/>
    <property type="project" value="TreeGrafter"/>
</dbReference>
<accession>A0A7L4YK73</accession>
<evidence type="ECO:0000313" key="6">
    <source>
        <dbReference type="EMBL" id="QHB99243.1"/>
    </source>
</evidence>
<keyword evidence="2 4" id="KW-0238">DNA-binding</keyword>
<dbReference type="GO" id="GO:0000976">
    <property type="term" value="F:transcription cis-regulatory region binding"/>
    <property type="evidence" value="ECO:0007669"/>
    <property type="project" value="TreeGrafter"/>
</dbReference>
<dbReference type="PROSITE" id="PS50977">
    <property type="entry name" value="HTH_TETR_2"/>
    <property type="match status" value="1"/>
</dbReference>
<dbReference type="RefSeq" id="WP_159542530.1">
    <property type="nucleotide sequence ID" value="NZ_CP047156.1"/>
</dbReference>
<evidence type="ECO:0000259" key="5">
    <source>
        <dbReference type="PROSITE" id="PS50977"/>
    </source>
</evidence>